<evidence type="ECO:0000313" key="2">
    <source>
        <dbReference type="EMBL" id="MEE4421412.1"/>
    </source>
</evidence>
<dbReference type="Proteomes" id="UP001307760">
    <property type="component" value="Unassembled WGS sequence"/>
</dbReference>
<evidence type="ECO:0000256" key="1">
    <source>
        <dbReference type="SAM" id="MobiDB-lite"/>
    </source>
</evidence>
<proteinExistence type="predicted"/>
<dbReference type="EMBL" id="JAZBJP010000010">
    <property type="protein sequence ID" value="MEE4421412.1"/>
    <property type="molecule type" value="Genomic_DNA"/>
</dbReference>
<keyword evidence="3" id="KW-1185">Reference proteome</keyword>
<organism evidence="2 3">
    <name type="scientific">Streptomyces bugieae</name>
    <dbReference type="NCBI Taxonomy" id="3098223"/>
    <lineage>
        <taxon>Bacteria</taxon>
        <taxon>Bacillati</taxon>
        <taxon>Actinomycetota</taxon>
        <taxon>Actinomycetes</taxon>
        <taxon>Kitasatosporales</taxon>
        <taxon>Streptomycetaceae</taxon>
        <taxon>Streptomyces</taxon>
    </lineage>
</organism>
<evidence type="ECO:0008006" key="4">
    <source>
        <dbReference type="Google" id="ProtNLM"/>
    </source>
</evidence>
<protein>
    <recommendedName>
        <fullName evidence="4">LLM class F420-dependent oxidoreductase</fullName>
    </recommendedName>
</protein>
<feature type="compositionally biased region" description="Basic and acidic residues" evidence="1">
    <location>
        <begin position="1"/>
        <end position="10"/>
    </location>
</feature>
<reference evidence="2 3" key="1">
    <citation type="submission" date="2023-12" db="EMBL/GenBank/DDBJ databases">
        <title>30 novel species of actinomycetes from the DSMZ collection.</title>
        <authorList>
            <person name="Nouioui I."/>
        </authorList>
    </citation>
    <scope>NUCLEOTIDE SEQUENCE [LARGE SCALE GENOMIC DNA]</scope>
    <source>
        <strain evidence="2 3">DSM 41528</strain>
    </source>
</reference>
<gene>
    <name evidence="2" type="ORF">V2J85_18950</name>
</gene>
<comment type="caution">
    <text evidence="2">The sequence shown here is derived from an EMBL/GenBank/DDBJ whole genome shotgun (WGS) entry which is preliminary data.</text>
</comment>
<name>A0ABU7NR81_9ACTN</name>
<accession>A0ABU7NR81</accession>
<dbReference type="RefSeq" id="WP_315975447.1">
    <property type="nucleotide sequence ID" value="NZ_JAZBJP010000010.1"/>
</dbReference>
<evidence type="ECO:0000313" key="3">
    <source>
        <dbReference type="Proteomes" id="UP001307760"/>
    </source>
</evidence>
<feature type="region of interest" description="Disordered" evidence="1">
    <location>
        <begin position="1"/>
        <end position="50"/>
    </location>
</feature>
<sequence>MARGDEDAVRRRGRDHLAAGADHVAVQPGAANRGPGPDQLRELAPALIED</sequence>